<dbReference type="OrthoDB" id="9950732at2"/>
<evidence type="ECO:0000313" key="1">
    <source>
        <dbReference type="EMBL" id="AFZ09032.1"/>
    </source>
</evidence>
<organism evidence="1 2">
    <name type="scientific">Phormidium nigroviride PCC 7112</name>
    <dbReference type="NCBI Taxonomy" id="179408"/>
    <lineage>
        <taxon>Bacteria</taxon>
        <taxon>Bacillati</taxon>
        <taxon>Cyanobacteriota</taxon>
        <taxon>Cyanophyceae</taxon>
        <taxon>Oscillatoriophycideae</taxon>
        <taxon>Oscillatoriales</taxon>
        <taxon>Oscillatoriaceae</taxon>
        <taxon>Phormidium</taxon>
    </lineage>
</organism>
<keyword evidence="2" id="KW-1185">Reference proteome</keyword>
<proteinExistence type="predicted"/>
<sequence>MSFVGVDQAQAAVLTYNFQVENSSRSGFFKLNNSSLTGIGYEEIAVSEGRLEGWEKYYNLAGATASFEQGDFRGLRTDR</sequence>
<gene>
    <name evidence="1" type="ORF">Osc7112_4746</name>
</gene>
<protein>
    <submittedName>
        <fullName evidence="1">Uncharacterized protein</fullName>
    </submittedName>
</protein>
<dbReference type="RefSeq" id="WP_015178267.1">
    <property type="nucleotide sequence ID" value="NC_019729.1"/>
</dbReference>
<name>K9VNJ9_9CYAN</name>
<dbReference type="Proteomes" id="UP000010478">
    <property type="component" value="Chromosome"/>
</dbReference>
<reference evidence="1 2" key="1">
    <citation type="submission" date="2012-05" db="EMBL/GenBank/DDBJ databases">
        <title>Finished chromosome of genome of Oscillatoria sp. PCC 7112.</title>
        <authorList>
            <consortium name="US DOE Joint Genome Institute"/>
            <person name="Gugger M."/>
            <person name="Coursin T."/>
            <person name="Rippka R."/>
            <person name="Tandeau De Marsac N."/>
            <person name="Huntemann M."/>
            <person name="Wei C.-L."/>
            <person name="Han J."/>
            <person name="Detter J.C."/>
            <person name="Han C."/>
            <person name="Tapia R."/>
            <person name="Davenport K."/>
            <person name="Daligault H."/>
            <person name="Erkkila T."/>
            <person name="Gu W."/>
            <person name="Munk A.C.C."/>
            <person name="Teshima H."/>
            <person name="Xu Y."/>
            <person name="Chain P."/>
            <person name="Chen A."/>
            <person name="Krypides N."/>
            <person name="Mavromatis K."/>
            <person name="Markowitz V."/>
            <person name="Szeto E."/>
            <person name="Ivanova N."/>
            <person name="Mikhailova N."/>
            <person name="Ovchinnikova G."/>
            <person name="Pagani I."/>
            <person name="Pati A."/>
            <person name="Goodwin L."/>
            <person name="Peters L."/>
            <person name="Pitluck S."/>
            <person name="Woyke T."/>
            <person name="Kerfeld C."/>
        </authorList>
    </citation>
    <scope>NUCLEOTIDE SEQUENCE [LARGE SCALE GENOMIC DNA]</scope>
    <source>
        <strain evidence="1 2">PCC 7112</strain>
    </source>
</reference>
<dbReference type="EMBL" id="CP003614">
    <property type="protein sequence ID" value="AFZ09032.1"/>
    <property type="molecule type" value="Genomic_DNA"/>
</dbReference>
<dbReference type="HOGENOM" id="CLU_2602637_0_0_3"/>
<accession>K9VNJ9</accession>
<evidence type="ECO:0000313" key="2">
    <source>
        <dbReference type="Proteomes" id="UP000010478"/>
    </source>
</evidence>
<dbReference type="AlphaFoldDB" id="K9VNJ9"/>
<dbReference type="KEGG" id="oni:Osc7112_4746"/>